<evidence type="ECO:0000256" key="5">
    <source>
        <dbReference type="ARBA" id="ARBA00038344"/>
    </source>
</evidence>
<comment type="similarity">
    <text evidence="5">Belongs to the WD repeat cdt2 family.</text>
</comment>
<dbReference type="InterPro" id="IPR001680">
    <property type="entry name" value="WD40_rpt"/>
</dbReference>
<dbReference type="Proteomes" id="UP000215335">
    <property type="component" value="Unassembled WGS sequence"/>
</dbReference>
<evidence type="ECO:0000256" key="2">
    <source>
        <dbReference type="ARBA" id="ARBA00022574"/>
    </source>
</evidence>
<dbReference type="CDD" id="cd00200">
    <property type="entry name" value="WD40"/>
    <property type="match status" value="1"/>
</dbReference>
<feature type="repeat" description="WD" evidence="6">
    <location>
        <begin position="324"/>
        <end position="343"/>
    </location>
</feature>
<evidence type="ECO:0000256" key="3">
    <source>
        <dbReference type="ARBA" id="ARBA00022737"/>
    </source>
</evidence>
<keyword evidence="4" id="KW-0833">Ubl conjugation pathway</keyword>
<dbReference type="EMBL" id="NNAY01000199">
    <property type="protein sequence ID" value="OXU30054.1"/>
    <property type="molecule type" value="Genomic_DNA"/>
</dbReference>
<dbReference type="GO" id="GO:0030674">
    <property type="term" value="F:protein-macromolecule adaptor activity"/>
    <property type="evidence" value="ECO:0007669"/>
    <property type="project" value="TreeGrafter"/>
</dbReference>
<feature type="repeat" description="WD" evidence="6">
    <location>
        <begin position="355"/>
        <end position="389"/>
    </location>
</feature>
<feature type="region of interest" description="Disordered" evidence="7">
    <location>
        <begin position="586"/>
        <end position="631"/>
    </location>
</feature>
<dbReference type="Pfam" id="PF00400">
    <property type="entry name" value="WD40"/>
    <property type="match status" value="5"/>
</dbReference>
<dbReference type="PROSITE" id="PS50082">
    <property type="entry name" value="WD_REPEATS_2"/>
    <property type="match status" value="5"/>
</dbReference>
<dbReference type="InterPro" id="IPR036322">
    <property type="entry name" value="WD40_repeat_dom_sf"/>
</dbReference>
<dbReference type="InterPro" id="IPR020472">
    <property type="entry name" value="WD40_PAC1"/>
</dbReference>
<dbReference type="PRINTS" id="PR00320">
    <property type="entry name" value="GPROTEINBRPT"/>
</dbReference>
<dbReference type="GO" id="GO:0043161">
    <property type="term" value="P:proteasome-mediated ubiquitin-dependent protein catabolic process"/>
    <property type="evidence" value="ECO:0007669"/>
    <property type="project" value="TreeGrafter"/>
</dbReference>
<feature type="region of interest" description="Disordered" evidence="7">
    <location>
        <begin position="491"/>
        <end position="553"/>
    </location>
</feature>
<organism evidence="8 9">
    <name type="scientific">Trichomalopsis sarcophagae</name>
    <dbReference type="NCBI Taxonomy" id="543379"/>
    <lineage>
        <taxon>Eukaryota</taxon>
        <taxon>Metazoa</taxon>
        <taxon>Ecdysozoa</taxon>
        <taxon>Arthropoda</taxon>
        <taxon>Hexapoda</taxon>
        <taxon>Insecta</taxon>
        <taxon>Pterygota</taxon>
        <taxon>Neoptera</taxon>
        <taxon>Endopterygota</taxon>
        <taxon>Hymenoptera</taxon>
        <taxon>Apocrita</taxon>
        <taxon>Proctotrupomorpha</taxon>
        <taxon>Chalcidoidea</taxon>
        <taxon>Pteromalidae</taxon>
        <taxon>Pteromalinae</taxon>
        <taxon>Trichomalopsis</taxon>
    </lineage>
</organism>
<dbReference type="InterPro" id="IPR019775">
    <property type="entry name" value="WD40_repeat_CS"/>
</dbReference>
<dbReference type="GO" id="GO:0005634">
    <property type="term" value="C:nucleus"/>
    <property type="evidence" value="ECO:0007669"/>
    <property type="project" value="TreeGrafter"/>
</dbReference>
<feature type="repeat" description="WD" evidence="6">
    <location>
        <begin position="97"/>
        <end position="138"/>
    </location>
</feature>
<feature type="compositionally biased region" description="Polar residues" evidence="7">
    <location>
        <begin position="428"/>
        <end position="462"/>
    </location>
</feature>
<feature type="repeat" description="WD" evidence="6">
    <location>
        <begin position="212"/>
        <end position="246"/>
    </location>
</feature>
<dbReference type="PANTHER" id="PTHR22852:SF0">
    <property type="entry name" value="DENTICLELESS PROTEIN HOMOLOG"/>
    <property type="match status" value="1"/>
</dbReference>
<evidence type="ECO:0000313" key="9">
    <source>
        <dbReference type="Proteomes" id="UP000215335"/>
    </source>
</evidence>
<protein>
    <submittedName>
        <fullName evidence="8">Uncharacterized protein</fullName>
    </submittedName>
</protein>
<dbReference type="PROSITE" id="PS50294">
    <property type="entry name" value="WD_REPEATS_REGION"/>
    <property type="match status" value="2"/>
</dbReference>
<proteinExistence type="inferred from homology"/>
<dbReference type="STRING" id="543379.A0A232FH36"/>
<dbReference type="SMART" id="SM00320">
    <property type="entry name" value="WD40"/>
    <property type="match status" value="6"/>
</dbReference>
<keyword evidence="9" id="KW-1185">Reference proteome</keyword>
<sequence length="661" mass="73914">MNIVPAIAKREKGLQFNKDYDVALLRLKCHEKDIYKGISPNTEAPDFNAEPPVFACRFSSKLGYEDIIALANEDGKIAIQNTKVTVDHDPDKPLEGTQAHSDAIFDIAWMPQEMKLITASGDHSARLWDVTESTIKMSQKFCGHTRSIKSVVFRHEDKAVFATGARDGTIMIWDIRANYNLQPKPDNTIYNAHCADYSSRPRFHKNPRLQARNNQPQSITGLVFQDDNTLISCSTGDGMLKAWDLRKYYGTLKKEPMAKHIMHYGGKSNRNGFTSLLMCPAGITLYASCMDNTIYAYNMSSYASKPVAEYFGHRNLTFYVKACLSPDGKYLASGSSDESAYIWHTKRPGTPLLKLSGHREEVTCVAWCSLGEPKLITCSDDSYHRIWRVGKEHFSDDEQINLRGTAEAVSLFLEKPMEVSMLETTPTVTRPRTNKDYSSGSDITPGNTPNLNGLEDSQNNAGSVKRSHAQMSDDYWSEDYKSILSPIQENFEAPAKRPNIDNRGARRLFSPGNKIDRPEKQSPNGYESDGPGPSTSRKLDMGTPFSPTSNLPNFVIDGTAPHLLEMSPQKSKENIDWLTKIRKERYAQGNSKSTEKLPGPKNNTTPVRRTSRSKSTEPRKTPKSPATPLLHFLRSSVRDCNNDLCPESTNVASTCHTSEAN</sequence>
<evidence type="ECO:0000256" key="1">
    <source>
        <dbReference type="ARBA" id="ARBA00004906"/>
    </source>
</evidence>
<evidence type="ECO:0000256" key="4">
    <source>
        <dbReference type="ARBA" id="ARBA00022786"/>
    </source>
</evidence>
<keyword evidence="3" id="KW-0677">Repeat</keyword>
<evidence type="ECO:0000256" key="6">
    <source>
        <dbReference type="PROSITE-ProRule" id="PRU00221"/>
    </source>
</evidence>
<dbReference type="GO" id="GO:0007095">
    <property type="term" value="P:mitotic G2 DNA damage checkpoint signaling"/>
    <property type="evidence" value="ECO:0007669"/>
    <property type="project" value="TreeGrafter"/>
</dbReference>
<reference evidence="8 9" key="1">
    <citation type="journal article" date="2017" name="Curr. Biol.">
        <title>The Evolution of Venom by Co-option of Single-Copy Genes.</title>
        <authorList>
            <person name="Martinson E.O."/>
            <person name="Mrinalini"/>
            <person name="Kelkar Y.D."/>
            <person name="Chang C.H."/>
            <person name="Werren J.H."/>
        </authorList>
    </citation>
    <scope>NUCLEOTIDE SEQUENCE [LARGE SCALE GENOMIC DNA]</scope>
    <source>
        <strain evidence="8 9">Alberta</strain>
        <tissue evidence="8">Whole body</tissue>
    </source>
</reference>
<gene>
    <name evidence="8" type="ORF">TSAR_015257</name>
</gene>
<comment type="pathway">
    <text evidence="1">Protein modification; protein ubiquitination.</text>
</comment>
<dbReference type="SUPFAM" id="SSF50978">
    <property type="entry name" value="WD40 repeat-like"/>
    <property type="match status" value="1"/>
</dbReference>
<accession>A0A232FH36</accession>
<dbReference type="InterPro" id="IPR051865">
    <property type="entry name" value="WD-repeat_CDT2_adapter"/>
</dbReference>
<comment type="caution">
    <text evidence="8">The sequence shown here is derived from an EMBL/GenBank/DDBJ whole genome shotgun (WGS) entry which is preliminary data.</text>
</comment>
<feature type="repeat" description="WD" evidence="6">
    <location>
        <begin position="141"/>
        <end position="183"/>
    </location>
</feature>
<dbReference type="AlphaFoldDB" id="A0A232FH36"/>
<evidence type="ECO:0000313" key="8">
    <source>
        <dbReference type="EMBL" id="OXU30054.1"/>
    </source>
</evidence>
<name>A0A232FH36_9HYME</name>
<feature type="region of interest" description="Disordered" evidence="7">
    <location>
        <begin position="428"/>
        <end position="470"/>
    </location>
</feature>
<feature type="compositionally biased region" description="Basic and acidic residues" evidence="7">
    <location>
        <begin position="494"/>
        <end position="504"/>
    </location>
</feature>
<dbReference type="InterPro" id="IPR015943">
    <property type="entry name" value="WD40/YVTN_repeat-like_dom_sf"/>
</dbReference>
<keyword evidence="2 6" id="KW-0853">WD repeat</keyword>
<dbReference type="Gene3D" id="2.130.10.10">
    <property type="entry name" value="YVTN repeat-like/Quinoprotein amine dehydrogenase"/>
    <property type="match status" value="2"/>
</dbReference>
<dbReference type="PROSITE" id="PS00678">
    <property type="entry name" value="WD_REPEATS_1"/>
    <property type="match status" value="1"/>
</dbReference>
<dbReference type="PANTHER" id="PTHR22852">
    <property type="entry name" value="LETHAL 2 DENTICLELESS PROTEIN RETINOIC ACID-REGULATED NUCLEAR MATRIX-ASSOCIATED PROTEIN"/>
    <property type="match status" value="1"/>
</dbReference>
<dbReference type="OrthoDB" id="2096344at2759"/>
<evidence type="ECO:0000256" key="7">
    <source>
        <dbReference type="SAM" id="MobiDB-lite"/>
    </source>
</evidence>